<evidence type="ECO:0000313" key="1">
    <source>
        <dbReference type="EMBL" id="PBA27285.1"/>
    </source>
</evidence>
<dbReference type="AlphaFoldDB" id="A0A2A2ZLQ5"/>
<organism evidence="1 2">
    <name type="scientific">Mycobacterium avium</name>
    <dbReference type="NCBI Taxonomy" id="1764"/>
    <lineage>
        <taxon>Bacteria</taxon>
        <taxon>Bacillati</taxon>
        <taxon>Actinomycetota</taxon>
        <taxon>Actinomycetes</taxon>
        <taxon>Mycobacteriales</taxon>
        <taxon>Mycobacteriaceae</taxon>
        <taxon>Mycobacterium</taxon>
        <taxon>Mycobacterium avium complex (MAC)</taxon>
    </lineage>
</organism>
<gene>
    <name evidence="1" type="ORF">CKJ66_08415</name>
</gene>
<protein>
    <submittedName>
        <fullName evidence="1">Uncharacterized protein</fullName>
    </submittedName>
</protein>
<evidence type="ECO:0000313" key="2">
    <source>
        <dbReference type="Proteomes" id="UP000217768"/>
    </source>
</evidence>
<name>A0A2A2ZLQ5_MYCAV</name>
<dbReference type="Proteomes" id="UP000217768">
    <property type="component" value="Unassembled WGS sequence"/>
</dbReference>
<comment type="caution">
    <text evidence="1">The sequence shown here is derived from an EMBL/GenBank/DDBJ whole genome shotgun (WGS) entry which is preliminary data.</text>
</comment>
<proteinExistence type="predicted"/>
<sequence length="100" mass="10709">MTAMTGVEGIDWTGDSVRSDIAGDPDAWLLAVGFVGDAPVVTAEAFRRYVDNWMMQPGSVIEGDGALIHDSYTERFVFPAVGMVGGVAVYAIEGYGTFQR</sequence>
<reference evidence="1 2" key="1">
    <citation type="submission" date="2017-08" db="EMBL/GenBank/DDBJ databases">
        <title>Phylogenetic analysis of Mycobacterium avium complex whole genomes.</title>
        <authorList>
            <person name="Caverly L.J."/>
            <person name="Spilker T."/>
            <person name="Lipuma J."/>
        </authorList>
    </citation>
    <scope>NUCLEOTIDE SEQUENCE [LARGE SCALE GENOMIC DNA]</scope>
    <source>
        <strain evidence="1 2">FLAC0165</strain>
    </source>
</reference>
<dbReference type="EMBL" id="NSFD01000010">
    <property type="protein sequence ID" value="PBA27285.1"/>
    <property type="molecule type" value="Genomic_DNA"/>
</dbReference>
<accession>A0A2A2ZLQ5</accession>